<dbReference type="PANTHER" id="PTHR47396">
    <property type="entry name" value="TYPE I RESTRICTION ENZYME ECOKI R PROTEIN"/>
    <property type="match status" value="1"/>
</dbReference>
<keyword evidence="1" id="KW-0472">Membrane</keyword>
<protein>
    <recommendedName>
        <fullName evidence="2">Helicase ATP-binding domain-containing protein</fullName>
    </recommendedName>
</protein>
<dbReference type="InterPro" id="IPR027417">
    <property type="entry name" value="P-loop_NTPase"/>
</dbReference>
<dbReference type="InterPro" id="IPR014001">
    <property type="entry name" value="Helicase_ATP-bd"/>
</dbReference>
<keyword evidence="1" id="KW-1133">Transmembrane helix</keyword>
<keyword evidence="4" id="KW-1185">Reference proteome</keyword>
<dbReference type="CDD" id="cd18785">
    <property type="entry name" value="SF2_C"/>
    <property type="match status" value="1"/>
</dbReference>
<feature type="domain" description="Helicase ATP-binding" evidence="2">
    <location>
        <begin position="25"/>
        <end position="220"/>
    </location>
</feature>
<dbReference type="Pfam" id="PF04851">
    <property type="entry name" value="ResIII"/>
    <property type="match status" value="1"/>
</dbReference>
<dbReference type="GO" id="GO:0005524">
    <property type="term" value="F:ATP binding"/>
    <property type="evidence" value="ECO:0007669"/>
    <property type="project" value="InterPro"/>
</dbReference>
<dbReference type="SUPFAM" id="SSF52540">
    <property type="entry name" value="P-loop containing nucleoside triphosphate hydrolases"/>
    <property type="match status" value="2"/>
</dbReference>
<dbReference type="InterPro" id="IPR050742">
    <property type="entry name" value="Helicase_Restrict-Modif_Enz"/>
</dbReference>
<gene>
    <name evidence="3" type="ORF">BSZ36_00920</name>
</gene>
<evidence type="ECO:0000259" key="2">
    <source>
        <dbReference type="PROSITE" id="PS51192"/>
    </source>
</evidence>
<reference evidence="3 4" key="1">
    <citation type="submission" date="2016-11" db="EMBL/GenBank/DDBJ databases">
        <title>Study of marine rhodopsin-containing bacteria.</title>
        <authorList>
            <person name="Yoshizawa S."/>
            <person name="Kumagai Y."/>
            <person name="Kogure K."/>
        </authorList>
    </citation>
    <scope>NUCLEOTIDE SEQUENCE [LARGE SCALE GENOMIC DNA]</scope>
    <source>
        <strain evidence="3 4">SG-29</strain>
    </source>
</reference>
<dbReference type="GO" id="GO:0005829">
    <property type="term" value="C:cytosol"/>
    <property type="evidence" value="ECO:0007669"/>
    <property type="project" value="TreeGrafter"/>
</dbReference>
<dbReference type="PANTHER" id="PTHR47396:SF1">
    <property type="entry name" value="ATP-DEPENDENT HELICASE IRC3-RELATED"/>
    <property type="match status" value="1"/>
</dbReference>
<dbReference type="OrthoDB" id="9759819at2"/>
<dbReference type="GO" id="GO:0003677">
    <property type="term" value="F:DNA binding"/>
    <property type="evidence" value="ECO:0007669"/>
    <property type="project" value="InterPro"/>
</dbReference>
<dbReference type="Gene3D" id="3.40.50.300">
    <property type="entry name" value="P-loop containing nucleotide triphosphate hydrolases"/>
    <property type="match status" value="2"/>
</dbReference>
<sequence>MTDPFASARFSGRWRPYQARVLAELDAHLEDERVHVVAPPGSGKTLVGLEAVVRMGRPALVLAPTLALREQWLDRFREHYGGGGSGERAVAEEAAASGVGAFGAAPRGHTSGVSLREGSASGEVRLSTDLLAPEALTVTTYQALHVAHTSSPEPLAAALRAAGIGTLVVDEAHHLRNAWWRTLDEVREALPGVHVVALTATPPYDVPAAEWGRYRSFCGAPDAEITTPELVRAGHLCPHLDAVHLSTPLAAEQAALDVFHEEAAEFADAFARGPFIDALAEHPWIAAPEAHADAIADDGPEWFVAALGLLRETGRDVAAPAAVLDLAPEDIPPLRMSVLSRILEGVLGPQAAVFDAALGPKSVRELGAELRRMGARVGSRVLLHRPPAVQKALGRSASKMEAVAEIVAFEAAHRENELRAVVLADRIHEEAWASGYAAQPRLGVAPLFSRLRELDAPAATVAALTGQFAAIPAFVLPALRRELEASGARGHLGDRLSAEPQATDRETLRVTLDGAGTGLVGPMTRLFARGEVRVLVGTVALLGEGWDSPQANVLVAASYAATFVQTGQMRGRVLRTDPAQPDKVSTVWHLACVEPGAEDGGPDLATLRRRFAAFAGPRDADPPRLETGLARLGLPSPPFASGDVRQTNARTYEAAVSLGRVRRLWRDAVGDEADGRRLRPALRVPRQRPPVSPRIQIRQRPWTHRYPTGWAAGAGALAAAGAGGLGIAPVLAMALWAGSLGLGGVAAVLAVVERVGRQRHREAVGENGLRLEAVGEAVLSALQTTGLVDARGAEVVVERVGDALDVRLDGADVASGEVFAAALADTIGEAGSPRYLLDCGGAFVPVPDVLGRKKALAETFLAAWTERVGPASLVFTRTPAGRRPLAAARARGAWGLGEIERVRRWG</sequence>
<dbReference type="Proteomes" id="UP000216446">
    <property type="component" value="Unassembled WGS sequence"/>
</dbReference>
<name>A0A259TVE1_9BACT</name>
<evidence type="ECO:0000313" key="4">
    <source>
        <dbReference type="Proteomes" id="UP000216446"/>
    </source>
</evidence>
<evidence type="ECO:0000256" key="1">
    <source>
        <dbReference type="SAM" id="Phobius"/>
    </source>
</evidence>
<dbReference type="InterPro" id="IPR006935">
    <property type="entry name" value="Helicase/UvrB_N"/>
</dbReference>
<dbReference type="SMART" id="SM00487">
    <property type="entry name" value="DEXDc"/>
    <property type="match status" value="1"/>
</dbReference>
<keyword evidence="1" id="KW-0812">Transmembrane</keyword>
<evidence type="ECO:0000313" key="3">
    <source>
        <dbReference type="EMBL" id="OZC01666.1"/>
    </source>
</evidence>
<comment type="caution">
    <text evidence="3">The sequence shown here is derived from an EMBL/GenBank/DDBJ whole genome shotgun (WGS) entry which is preliminary data.</text>
</comment>
<proteinExistence type="predicted"/>
<dbReference type="PROSITE" id="PS51192">
    <property type="entry name" value="HELICASE_ATP_BIND_1"/>
    <property type="match status" value="1"/>
</dbReference>
<dbReference type="GO" id="GO:0016787">
    <property type="term" value="F:hydrolase activity"/>
    <property type="evidence" value="ECO:0007669"/>
    <property type="project" value="InterPro"/>
</dbReference>
<feature type="transmembrane region" description="Helical" evidence="1">
    <location>
        <begin position="733"/>
        <end position="752"/>
    </location>
</feature>
<accession>A0A259TVE1</accession>
<dbReference type="RefSeq" id="WP_094545288.1">
    <property type="nucleotide sequence ID" value="NZ_MQWB01000001.1"/>
</dbReference>
<dbReference type="AlphaFoldDB" id="A0A259TVE1"/>
<dbReference type="InParanoid" id="A0A259TVE1"/>
<organism evidence="3 4">
    <name type="scientific">Rubricoccus marinus</name>
    <dbReference type="NCBI Taxonomy" id="716817"/>
    <lineage>
        <taxon>Bacteria</taxon>
        <taxon>Pseudomonadati</taxon>
        <taxon>Rhodothermota</taxon>
        <taxon>Rhodothermia</taxon>
        <taxon>Rhodothermales</taxon>
        <taxon>Rubricoccaceae</taxon>
        <taxon>Rubricoccus</taxon>
    </lineage>
</organism>
<dbReference type="EMBL" id="MQWB01000001">
    <property type="protein sequence ID" value="OZC01666.1"/>
    <property type="molecule type" value="Genomic_DNA"/>
</dbReference>